<dbReference type="Pfam" id="PF01323">
    <property type="entry name" value="DSBA"/>
    <property type="match status" value="1"/>
</dbReference>
<comment type="caution">
    <text evidence="3">The sequence shown here is derived from an EMBL/GenBank/DDBJ whole genome shotgun (WGS) entry which is preliminary data.</text>
</comment>
<dbReference type="EMBL" id="AMGV01000004">
    <property type="protein sequence ID" value="KEF57624.1"/>
    <property type="molecule type" value="Genomic_DNA"/>
</dbReference>
<dbReference type="AlphaFoldDB" id="A0A072PBX6"/>
<proteinExistence type="predicted"/>
<dbReference type="RefSeq" id="XP_013260214.1">
    <property type="nucleotide sequence ID" value="XM_013404760.1"/>
</dbReference>
<dbReference type="InterPro" id="IPR001853">
    <property type="entry name" value="DSBA-like_thioredoxin_dom"/>
</dbReference>
<dbReference type="OrthoDB" id="1930760at2759"/>
<dbReference type="GO" id="GO:0016491">
    <property type="term" value="F:oxidoreductase activity"/>
    <property type="evidence" value="ECO:0007669"/>
    <property type="project" value="InterPro"/>
</dbReference>
<feature type="domain" description="DSBA-like thioredoxin" evidence="2">
    <location>
        <begin position="6"/>
        <end position="222"/>
    </location>
</feature>
<name>A0A072PBX6_9EURO</name>
<dbReference type="PANTHER" id="PTHR13887">
    <property type="entry name" value="GLUTATHIONE S-TRANSFERASE KAPPA"/>
    <property type="match status" value="1"/>
</dbReference>
<dbReference type="VEuPathDB" id="FungiDB:A1O9_05542"/>
<evidence type="ECO:0000256" key="1">
    <source>
        <dbReference type="SAM" id="MobiDB-lite"/>
    </source>
</evidence>
<keyword evidence="4" id="KW-1185">Reference proteome</keyword>
<sequence>MSTYNISITSDVVCPWCMVGHSRLTRAIAEHKKTFPDDKFNLKYYPFYLQPPPQYTTTGPVPPPFPVKSRPRREMYMEKFGPERSKQIEAMMKQTAAGEGLNFKFGGNTGPSRNGHRLVYYAQNHGGEEAQNATMLGLWRRYFEQEVDITTLETLIEVGLEAKLGTREELKEYLESGRDGEEVDKIADEARHKGISGVPNYEINDLWEVSGAQDPLAFQKLFQRWKDMEAKGQVPKGMGGDGKPANGNGCL</sequence>
<gene>
    <name evidence="3" type="ORF">A1O9_05542</name>
</gene>
<dbReference type="CDD" id="cd03024">
    <property type="entry name" value="DsbA_FrnE"/>
    <property type="match status" value="1"/>
</dbReference>
<accession>A0A072PBX6</accession>
<evidence type="ECO:0000259" key="2">
    <source>
        <dbReference type="Pfam" id="PF01323"/>
    </source>
</evidence>
<dbReference type="GeneID" id="25280467"/>
<dbReference type="Gene3D" id="3.40.30.10">
    <property type="entry name" value="Glutaredoxin"/>
    <property type="match status" value="1"/>
</dbReference>
<dbReference type="InterPro" id="IPR036249">
    <property type="entry name" value="Thioredoxin-like_sf"/>
</dbReference>
<dbReference type="STRING" id="1182545.A0A072PBX6"/>
<dbReference type="HOGENOM" id="CLU_069253_0_1_1"/>
<reference evidence="3 4" key="1">
    <citation type="submission" date="2013-03" db="EMBL/GenBank/DDBJ databases">
        <title>The Genome Sequence of Exophiala aquamarina CBS 119918.</title>
        <authorList>
            <consortium name="The Broad Institute Genomics Platform"/>
            <person name="Cuomo C."/>
            <person name="de Hoog S."/>
            <person name="Gorbushina A."/>
            <person name="Walker B."/>
            <person name="Young S.K."/>
            <person name="Zeng Q."/>
            <person name="Gargeya S."/>
            <person name="Fitzgerald M."/>
            <person name="Haas B."/>
            <person name="Abouelleil A."/>
            <person name="Allen A.W."/>
            <person name="Alvarado L."/>
            <person name="Arachchi H.M."/>
            <person name="Berlin A.M."/>
            <person name="Chapman S.B."/>
            <person name="Gainer-Dewar J."/>
            <person name="Goldberg J."/>
            <person name="Griggs A."/>
            <person name="Gujja S."/>
            <person name="Hansen M."/>
            <person name="Howarth C."/>
            <person name="Imamovic A."/>
            <person name="Ireland A."/>
            <person name="Larimer J."/>
            <person name="McCowan C."/>
            <person name="Murphy C."/>
            <person name="Pearson M."/>
            <person name="Poon T.W."/>
            <person name="Priest M."/>
            <person name="Roberts A."/>
            <person name="Saif S."/>
            <person name="Shea T."/>
            <person name="Sisk P."/>
            <person name="Sykes S."/>
            <person name="Wortman J."/>
            <person name="Nusbaum C."/>
            <person name="Birren B."/>
        </authorList>
    </citation>
    <scope>NUCLEOTIDE SEQUENCE [LARGE SCALE GENOMIC DNA]</scope>
    <source>
        <strain evidence="3 4">CBS 119918</strain>
    </source>
</reference>
<organism evidence="3 4">
    <name type="scientific">Exophiala aquamarina CBS 119918</name>
    <dbReference type="NCBI Taxonomy" id="1182545"/>
    <lineage>
        <taxon>Eukaryota</taxon>
        <taxon>Fungi</taxon>
        <taxon>Dikarya</taxon>
        <taxon>Ascomycota</taxon>
        <taxon>Pezizomycotina</taxon>
        <taxon>Eurotiomycetes</taxon>
        <taxon>Chaetothyriomycetidae</taxon>
        <taxon>Chaetothyriales</taxon>
        <taxon>Herpotrichiellaceae</taxon>
        <taxon>Exophiala</taxon>
    </lineage>
</organism>
<dbReference type="Proteomes" id="UP000027920">
    <property type="component" value="Unassembled WGS sequence"/>
</dbReference>
<evidence type="ECO:0000313" key="3">
    <source>
        <dbReference type="EMBL" id="KEF57624.1"/>
    </source>
</evidence>
<dbReference type="SUPFAM" id="SSF52833">
    <property type="entry name" value="Thioredoxin-like"/>
    <property type="match status" value="1"/>
</dbReference>
<evidence type="ECO:0000313" key="4">
    <source>
        <dbReference type="Proteomes" id="UP000027920"/>
    </source>
</evidence>
<protein>
    <recommendedName>
        <fullName evidence="2">DSBA-like thioredoxin domain-containing protein</fullName>
    </recommendedName>
</protein>
<feature type="region of interest" description="Disordered" evidence="1">
    <location>
        <begin position="232"/>
        <end position="251"/>
    </location>
</feature>
<dbReference type="PANTHER" id="PTHR13887:SF41">
    <property type="entry name" value="THIOREDOXIN SUPERFAMILY PROTEIN"/>
    <property type="match status" value="1"/>
</dbReference>